<evidence type="ECO:0000313" key="1">
    <source>
        <dbReference type="EMBL" id="MDT0260322.1"/>
    </source>
</evidence>
<protein>
    <recommendedName>
        <fullName evidence="3">Transposase</fullName>
    </recommendedName>
</protein>
<sequence length="55" mass="6011">MLVRDTSLVTERHGGHTPAGVIVGVWQHILALTAAIWHNDNIGAPIKRSLTAYDH</sequence>
<organism evidence="1 2">
    <name type="scientific">Jatrophihabitans lederbergiae</name>
    <dbReference type="NCBI Taxonomy" id="3075547"/>
    <lineage>
        <taxon>Bacteria</taxon>
        <taxon>Bacillati</taxon>
        <taxon>Actinomycetota</taxon>
        <taxon>Actinomycetes</taxon>
        <taxon>Jatrophihabitantales</taxon>
        <taxon>Jatrophihabitantaceae</taxon>
        <taxon>Jatrophihabitans</taxon>
    </lineage>
</organism>
<dbReference type="Proteomes" id="UP001183176">
    <property type="component" value="Unassembled WGS sequence"/>
</dbReference>
<dbReference type="EMBL" id="JAVREH010000002">
    <property type="protein sequence ID" value="MDT0260322.1"/>
    <property type="molecule type" value="Genomic_DNA"/>
</dbReference>
<accession>A0ABU2J5R0</accession>
<evidence type="ECO:0008006" key="3">
    <source>
        <dbReference type="Google" id="ProtNLM"/>
    </source>
</evidence>
<comment type="caution">
    <text evidence="1">The sequence shown here is derived from an EMBL/GenBank/DDBJ whole genome shotgun (WGS) entry which is preliminary data.</text>
</comment>
<proteinExistence type="predicted"/>
<name>A0ABU2J5R0_9ACTN</name>
<evidence type="ECO:0000313" key="2">
    <source>
        <dbReference type="Proteomes" id="UP001183176"/>
    </source>
</evidence>
<keyword evidence="2" id="KW-1185">Reference proteome</keyword>
<reference evidence="2" key="1">
    <citation type="submission" date="2023-07" db="EMBL/GenBank/DDBJ databases">
        <title>30 novel species of actinomycetes from the DSMZ collection.</title>
        <authorList>
            <person name="Nouioui I."/>
        </authorList>
    </citation>
    <scope>NUCLEOTIDE SEQUENCE [LARGE SCALE GENOMIC DNA]</scope>
    <source>
        <strain evidence="2">DSM 44399</strain>
    </source>
</reference>
<gene>
    <name evidence="1" type="ORF">RM423_02825</name>
</gene>